<feature type="compositionally biased region" description="Acidic residues" evidence="1">
    <location>
        <begin position="150"/>
        <end position="159"/>
    </location>
</feature>
<dbReference type="Proteomes" id="UP000199199">
    <property type="component" value="Unassembled WGS sequence"/>
</dbReference>
<feature type="transmembrane region" description="Helical" evidence="2">
    <location>
        <begin position="35"/>
        <end position="53"/>
    </location>
</feature>
<keyword evidence="2" id="KW-0472">Membrane</keyword>
<feature type="compositionally biased region" description="Basic and acidic residues" evidence="1">
    <location>
        <begin position="114"/>
        <end position="129"/>
    </location>
</feature>
<gene>
    <name evidence="3" type="ORF">SAMN04488556_1229</name>
</gene>
<dbReference type="OrthoDB" id="166447at2157"/>
<evidence type="ECO:0000256" key="2">
    <source>
        <dbReference type="SAM" id="Phobius"/>
    </source>
</evidence>
<proteinExistence type="predicted"/>
<name>A0A1I6QF57_9EURY</name>
<dbReference type="RefSeq" id="WP_175507109.1">
    <property type="nucleotide sequence ID" value="NZ_FOZS01000001.1"/>
</dbReference>
<accession>A0A1I6QF57</accession>
<feature type="region of interest" description="Disordered" evidence="1">
    <location>
        <begin position="80"/>
        <end position="159"/>
    </location>
</feature>
<keyword evidence="2" id="KW-1133">Transmembrane helix</keyword>
<feature type="transmembrane region" description="Helical" evidence="2">
    <location>
        <begin position="59"/>
        <end position="75"/>
    </location>
</feature>
<protein>
    <submittedName>
        <fullName evidence="3">Uncharacterized protein</fullName>
    </submittedName>
</protein>
<feature type="transmembrane region" description="Helical" evidence="2">
    <location>
        <begin position="6"/>
        <end position="23"/>
    </location>
</feature>
<dbReference type="EMBL" id="FOZS01000001">
    <property type="protein sequence ID" value="SFS51042.1"/>
    <property type="molecule type" value="Genomic_DNA"/>
</dbReference>
<reference evidence="4" key="1">
    <citation type="submission" date="2016-10" db="EMBL/GenBank/DDBJ databases">
        <authorList>
            <person name="Varghese N."/>
            <person name="Submissions S."/>
        </authorList>
    </citation>
    <scope>NUCLEOTIDE SEQUENCE [LARGE SCALE GENOMIC DNA]</scope>
    <source>
        <strain evidence="4">DSM 22427</strain>
    </source>
</reference>
<evidence type="ECO:0000313" key="4">
    <source>
        <dbReference type="Proteomes" id="UP000199199"/>
    </source>
</evidence>
<dbReference type="AlphaFoldDB" id="A0A1I6QF57"/>
<keyword evidence="4" id="KW-1185">Reference proteome</keyword>
<organism evidence="3 4">
    <name type="scientific">Halostagnicola kamekurae</name>
    <dbReference type="NCBI Taxonomy" id="619731"/>
    <lineage>
        <taxon>Archaea</taxon>
        <taxon>Methanobacteriati</taxon>
        <taxon>Methanobacteriota</taxon>
        <taxon>Stenosarchaea group</taxon>
        <taxon>Halobacteria</taxon>
        <taxon>Halobacteriales</taxon>
        <taxon>Natrialbaceae</taxon>
        <taxon>Halostagnicola</taxon>
    </lineage>
</organism>
<sequence>MIDLIIAALGPVVIGALSVLVYWDARRVGVAWPPVWAVVMFLTGMTGLGLFMFVPSVPIPGLLVILLLGPILYAFERDDTRHSDEPADPHTLAGAGTAGDDRRSDEGDSISNGGDRDGGDRGDDRRSSSDDGSNGASGTGISDEIGQEPVDSDEYAERR</sequence>
<evidence type="ECO:0000313" key="3">
    <source>
        <dbReference type="EMBL" id="SFS51042.1"/>
    </source>
</evidence>
<evidence type="ECO:0000256" key="1">
    <source>
        <dbReference type="SAM" id="MobiDB-lite"/>
    </source>
</evidence>
<keyword evidence="2" id="KW-0812">Transmembrane</keyword>